<dbReference type="InterPro" id="IPR023485">
    <property type="entry name" value="Ptyr_pPase"/>
</dbReference>
<evidence type="ECO:0000313" key="4">
    <source>
        <dbReference type="Proteomes" id="UP001597511"/>
    </source>
</evidence>
<evidence type="ECO:0000313" key="3">
    <source>
        <dbReference type="EMBL" id="MFD2919315.1"/>
    </source>
</evidence>
<dbReference type="PANTHER" id="PTHR11717">
    <property type="entry name" value="LOW MOLECULAR WEIGHT PROTEIN TYROSINE PHOSPHATASE"/>
    <property type="match status" value="1"/>
</dbReference>
<dbReference type="InterPro" id="IPR050438">
    <property type="entry name" value="LMW_PTPase"/>
</dbReference>
<accession>A0ABW6A4C1</accession>
<proteinExistence type="predicted"/>
<dbReference type="SMART" id="SM00226">
    <property type="entry name" value="LMWPc"/>
    <property type="match status" value="1"/>
</dbReference>
<protein>
    <recommendedName>
        <fullName evidence="1">protein-tyrosine-phosphatase</fullName>
        <ecNumber evidence="1">3.1.3.48</ecNumber>
    </recommendedName>
</protein>
<gene>
    <name evidence="3" type="ORF">ACFS6H_06290</name>
</gene>
<name>A0ABW6A4C1_9BACT</name>
<dbReference type="RefSeq" id="WP_386096380.1">
    <property type="nucleotide sequence ID" value="NZ_JBHUOZ010000001.1"/>
</dbReference>
<reference evidence="4" key="1">
    <citation type="journal article" date="2019" name="Int. J. Syst. Evol. Microbiol.">
        <title>The Global Catalogue of Microorganisms (GCM) 10K type strain sequencing project: providing services to taxonomists for standard genome sequencing and annotation.</title>
        <authorList>
            <consortium name="The Broad Institute Genomics Platform"/>
            <consortium name="The Broad Institute Genome Sequencing Center for Infectious Disease"/>
            <person name="Wu L."/>
            <person name="Ma J."/>
        </authorList>
    </citation>
    <scope>NUCLEOTIDE SEQUENCE [LARGE SCALE GENOMIC DNA]</scope>
    <source>
        <strain evidence="4">KCTC 23299</strain>
    </source>
</reference>
<feature type="domain" description="Phosphotyrosine protein phosphatase I" evidence="2">
    <location>
        <begin position="1"/>
        <end position="146"/>
    </location>
</feature>
<keyword evidence="3" id="KW-0378">Hydrolase</keyword>
<dbReference type="InterPro" id="IPR036196">
    <property type="entry name" value="Ptyr_pPase_sf"/>
</dbReference>
<dbReference type="SUPFAM" id="SSF52788">
    <property type="entry name" value="Phosphotyrosine protein phosphatases I"/>
    <property type="match status" value="1"/>
</dbReference>
<dbReference type="Pfam" id="PF01451">
    <property type="entry name" value="LMWPc"/>
    <property type="match status" value="1"/>
</dbReference>
<dbReference type="EMBL" id="JBHUOZ010000001">
    <property type="protein sequence ID" value="MFD2919315.1"/>
    <property type="molecule type" value="Genomic_DNA"/>
</dbReference>
<dbReference type="CDD" id="cd16343">
    <property type="entry name" value="LMWPTP"/>
    <property type="match status" value="1"/>
</dbReference>
<dbReference type="PANTHER" id="PTHR11717:SF7">
    <property type="entry name" value="LOW MOLECULAR WEIGHT PHOSPHOTYROSINE PROTEIN PHOSPHATASE"/>
    <property type="match status" value="1"/>
</dbReference>
<dbReference type="Gene3D" id="3.40.50.2300">
    <property type="match status" value="1"/>
</dbReference>
<organism evidence="3 4">
    <name type="scientific">Terrimonas rubra</name>
    <dbReference type="NCBI Taxonomy" id="1035890"/>
    <lineage>
        <taxon>Bacteria</taxon>
        <taxon>Pseudomonadati</taxon>
        <taxon>Bacteroidota</taxon>
        <taxon>Chitinophagia</taxon>
        <taxon>Chitinophagales</taxon>
        <taxon>Chitinophagaceae</taxon>
        <taxon>Terrimonas</taxon>
    </lineage>
</organism>
<dbReference type="GO" id="GO:0004725">
    <property type="term" value="F:protein tyrosine phosphatase activity"/>
    <property type="evidence" value="ECO:0007669"/>
    <property type="project" value="UniProtKB-EC"/>
</dbReference>
<dbReference type="EC" id="3.1.3.48" evidence="1"/>
<comment type="caution">
    <text evidence="3">The sequence shown here is derived from an EMBL/GenBank/DDBJ whole genome shotgun (WGS) entry which is preliminary data.</text>
</comment>
<sequence>MMVCLGNICRSPLAEGVLQHKADAAGLDWQVDSSGTNGYHTGEAPHKLSQKVALLHGIDISEQRAWRFKASFFDEYDKIYVMAHDVLADVRRIAGNKFDAAKIDFLLNELTPGTNQDLTDPWYGEEPGYHDVYALIDKACDAILAKHTINLAI</sequence>
<evidence type="ECO:0000256" key="1">
    <source>
        <dbReference type="ARBA" id="ARBA00013064"/>
    </source>
</evidence>
<keyword evidence="4" id="KW-1185">Reference proteome</keyword>
<evidence type="ECO:0000259" key="2">
    <source>
        <dbReference type="SMART" id="SM00226"/>
    </source>
</evidence>
<dbReference type="Proteomes" id="UP001597511">
    <property type="component" value="Unassembled WGS sequence"/>
</dbReference>